<dbReference type="EMBL" id="CP136336">
    <property type="protein sequence ID" value="WOB10077.1"/>
    <property type="molecule type" value="Genomic_DNA"/>
</dbReference>
<sequence length="211" mass="24606">MHNIQKGRVDYLLDVWDAPARRCQPELVKPHLAREHIAPTVDQQADLCPTFPPEIVFIDSFSELTDQTFRHKVGGWTFCCNYLDLAHTEAFSDEFESLGPMDLSALDAAYDEMLKRIATRWPGVPVVYLHFPDALETREKFQQRARHIRDVVQSCEQRHDHLFAFSVPSTVVQRPEVLEPGLEDFPYHYNQATYDTFAEMIGNHPRLRRYF</sequence>
<accession>A0ABZ0D4B6</accession>
<evidence type="ECO:0000313" key="1">
    <source>
        <dbReference type="EMBL" id="WOB10077.1"/>
    </source>
</evidence>
<dbReference type="RefSeq" id="WP_316702973.1">
    <property type="nucleotide sequence ID" value="NZ_CP136336.1"/>
</dbReference>
<name>A0ABZ0D4B6_9BURK</name>
<proteinExistence type="predicted"/>
<evidence type="ECO:0000313" key="2">
    <source>
        <dbReference type="Proteomes" id="UP001303946"/>
    </source>
</evidence>
<organism evidence="1 2">
    <name type="scientific">Piscinibacter gummiphilus</name>
    <dbReference type="NCBI Taxonomy" id="946333"/>
    <lineage>
        <taxon>Bacteria</taxon>
        <taxon>Pseudomonadati</taxon>
        <taxon>Pseudomonadota</taxon>
        <taxon>Betaproteobacteria</taxon>
        <taxon>Burkholderiales</taxon>
        <taxon>Sphaerotilaceae</taxon>
        <taxon>Piscinibacter</taxon>
    </lineage>
</organism>
<keyword evidence="2" id="KW-1185">Reference proteome</keyword>
<gene>
    <name evidence="1" type="ORF">RXV79_08410</name>
</gene>
<protein>
    <submittedName>
        <fullName evidence="1">Uncharacterized protein</fullName>
    </submittedName>
</protein>
<reference evidence="1 2" key="1">
    <citation type="submission" date="2023-10" db="EMBL/GenBank/DDBJ databases">
        <title>Bacteria for the degradation of biodegradable plastic PBAT(Polybutylene adipate terephthalate).</title>
        <authorList>
            <person name="Weon H.-Y."/>
            <person name="Yeon J."/>
        </authorList>
    </citation>
    <scope>NUCLEOTIDE SEQUENCE [LARGE SCALE GENOMIC DNA]</scope>
    <source>
        <strain evidence="1 2">SBD 7-3</strain>
    </source>
</reference>
<dbReference type="Proteomes" id="UP001303946">
    <property type="component" value="Chromosome"/>
</dbReference>